<evidence type="ECO:0000256" key="1">
    <source>
        <dbReference type="SAM" id="Coils"/>
    </source>
</evidence>
<dbReference type="PANTHER" id="PTHR41317:SF1">
    <property type="entry name" value="PD-(D_E)XK NUCLEASE FAMILY TRANSPOSASE"/>
    <property type="match status" value="1"/>
</dbReference>
<dbReference type="OrthoDB" id="2973070at2"/>
<sequence length="297" mass="34852">MGRRLLNPKVDFIFKKIFGSEKHPNILISFLNAVMKPADKIVSVVINNTEITKDFLEDKFSRLDVKATTNKGEVINIEIQIKNEYNMIKRSLYYWSKLYEEQLSEGDKYDKLSRTVCINILDFKYLDNDRFHNGYRLKEIETNEELTDIEEIHFIEIPKLKDLDDDANIDTIDMLTAWIEFLKDPESNVVRKLEFSKEEIKEAKDELYRLSRDKKELELYNLREKSFFDKISALSNAEEKGREQGLEEGLEQGREQGLEEGKLLERINIAKNLLDVLDNETISLKTGLSVDEIEKLR</sequence>
<evidence type="ECO:0008006" key="4">
    <source>
        <dbReference type="Google" id="ProtNLM"/>
    </source>
</evidence>
<dbReference type="AlphaFoldDB" id="A0A1U6J041"/>
<dbReference type="NCBIfam" id="TIGR01784">
    <property type="entry name" value="T_den_put_tspse"/>
    <property type="match status" value="1"/>
</dbReference>
<keyword evidence="1" id="KW-0175">Coiled coil</keyword>
<dbReference type="STRING" id="1351755.CCH01_05190"/>
<dbReference type="PANTHER" id="PTHR41317">
    <property type="entry name" value="PD-(D_E)XK NUCLEASE FAMILY TRANSPOSASE"/>
    <property type="match status" value="1"/>
</dbReference>
<dbReference type="RefSeq" id="WP_079481117.1">
    <property type="nucleotide sequence ID" value="NZ_LT799839.1"/>
</dbReference>
<keyword evidence="3" id="KW-1185">Reference proteome</keyword>
<organism evidence="2 3">
    <name type="scientific">Clostridium chauvoei JF4335</name>
    <dbReference type="NCBI Taxonomy" id="1351755"/>
    <lineage>
        <taxon>Bacteria</taxon>
        <taxon>Bacillati</taxon>
        <taxon>Bacillota</taxon>
        <taxon>Clostridia</taxon>
        <taxon>Eubacteriales</taxon>
        <taxon>Clostridiaceae</taxon>
        <taxon>Clostridium</taxon>
    </lineage>
</organism>
<dbReference type="SMR" id="A0A1U6J041"/>
<dbReference type="InterPro" id="IPR010106">
    <property type="entry name" value="RpnA"/>
</dbReference>
<dbReference type="GeneID" id="66300881"/>
<dbReference type="Proteomes" id="UP000190476">
    <property type="component" value="Chromosome I"/>
</dbReference>
<evidence type="ECO:0000313" key="3">
    <source>
        <dbReference type="Proteomes" id="UP000190476"/>
    </source>
</evidence>
<accession>A0A1U6J041</accession>
<gene>
    <name evidence="2" type="ORF">CCH01_05190</name>
</gene>
<evidence type="ECO:0000313" key="2">
    <source>
        <dbReference type="EMBL" id="SLK13628.1"/>
    </source>
</evidence>
<protein>
    <recommendedName>
        <fullName evidence="4">Rpn family recombination-promoting nuclease/putative transposase</fullName>
    </recommendedName>
</protein>
<name>A0A1U6J041_9CLOT</name>
<dbReference type="Pfam" id="PF12784">
    <property type="entry name" value="PDDEXK_2"/>
    <property type="match status" value="1"/>
</dbReference>
<reference evidence="3" key="1">
    <citation type="submission" date="2017-03" db="EMBL/GenBank/DDBJ databases">
        <authorList>
            <person name="Falquet L."/>
            <person name="Falquet L."/>
        </authorList>
    </citation>
    <scope>NUCLEOTIDE SEQUENCE [LARGE SCALE GENOMIC DNA]</scope>
</reference>
<proteinExistence type="predicted"/>
<feature type="coiled-coil region" evidence="1">
    <location>
        <begin position="186"/>
        <end position="220"/>
    </location>
</feature>
<dbReference type="EMBL" id="LT799839">
    <property type="protein sequence ID" value="SLK13628.1"/>
    <property type="molecule type" value="Genomic_DNA"/>
</dbReference>